<evidence type="ECO:0000313" key="3">
    <source>
        <dbReference type="Proteomes" id="UP001304298"/>
    </source>
</evidence>
<accession>A0ABU5RIQ6</accession>
<dbReference type="SUPFAM" id="SSF48264">
    <property type="entry name" value="Cytochrome P450"/>
    <property type="match status" value="1"/>
</dbReference>
<dbReference type="Proteomes" id="UP001304298">
    <property type="component" value="Unassembled WGS sequence"/>
</dbReference>
<gene>
    <name evidence="2" type="ORF">VA596_41975</name>
</gene>
<dbReference type="CDD" id="cd11032">
    <property type="entry name" value="P450_EryK-like"/>
    <property type="match status" value="1"/>
</dbReference>
<dbReference type="PANTHER" id="PTHR46696:SF4">
    <property type="entry name" value="BIOTIN BIOSYNTHESIS CYTOCHROME P450"/>
    <property type="match status" value="1"/>
</dbReference>
<proteinExistence type="inferred from homology"/>
<name>A0ABU5RIQ6_9PSEU</name>
<comment type="caution">
    <text evidence="2">The sequence shown here is derived from an EMBL/GenBank/DDBJ whole genome shotgun (WGS) entry which is preliminary data.</text>
</comment>
<evidence type="ECO:0000256" key="1">
    <source>
        <dbReference type="ARBA" id="ARBA00010617"/>
    </source>
</evidence>
<dbReference type="PRINTS" id="PR00359">
    <property type="entry name" value="BP450"/>
</dbReference>
<dbReference type="PANTHER" id="PTHR46696">
    <property type="entry name" value="P450, PUTATIVE (EUROFUNG)-RELATED"/>
    <property type="match status" value="1"/>
</dbReference>
<dbReference type="EMBL" id="JAYFSI010000014">
    <property type="protein sequence ID" value="MEA5366157.1"/>
    <property type="molecule type" value="Genomic_DNA"/>
</dbReference>
<dbReference type="RefSeq" id="WP_323335204.1">
    <property type="nucleotide sequence ID" value="NZ_JAYFSI010000014.1"/>
</dbReference>
<keyword evidence="3" id="KW-1185">Reference proteome</keyword>
<comment type="similarity">
    <text evidence="1">Belongs to the cytochrome P450 family.</text>
</comment>
<sequence length="406" mass="45332">MTTTLADTWGLHESQFWLRGRQPAERVQHAADLGFWNVYGHPEAEEILRDPATYSSDTTRLVPKEMMEDQDIDLEAMSAGNLLQLDPPLHNKMRKLVSRAFTPKVVADLEPRIAAVTNEMLDAADTSDGRLELVEDLAYPLPVIVIAELLGVPASDRYLFKGWVDKLFSSSEQFSLKEQSEVRQESVKNSLDGQKALIEYLGGHVDERRKQPREDLLTKLVEAELDGEKLTRNEVVNFANVLLLAGHITTTMLLGNAVLCLDTHPEWDERARADRSLVPPVIEESLRYLSPFAAVARTTNREVELGGTTIPADQMLMVWVAAANRDERVFPDPDTFDASRDPNPHLALGRGIHFCIGAPLARLEGRVALNILFDRYPALRTIPGEAPKFQVNPNMTGVRELPLTTG</sequence>
<reference evidence="2 3" key="1">
    <citation type="submission" date="2023-12" db="EMBL/GenBank/DDBJ databases">
        <title>Amycolatopsis sp. V23-08.</title>
        <authorList>
            <person name="Somphong A."/>
        </authorList>
    </citation>
    <scope>NUCLEOTIDE SEQUENCE [LARGE SCALE GENOMIC DNA]</scope>
    <source>
        <strain evidence="2 3">V23-08</strain>
    </source>
</reference>
<dbReference type="InterPro" id="IPR036396">
    <property type="entry name" value="Cyt_P450_sf"/>
</dbReference>
<organism evidence="2 3">
    <name type="scientific">Amycolatopsis heterodermiae</name>
    <dbReference type="NCBI Taxonomy" id="3110235"/>
    <lineage>
        <taxon>Bacteria</taxon>
        <taxon>Bacillati</taxon>
        <taxon>Actinomycetota</taxon>
        <taxon>Actinomycetes</taxon>
        <taxon>Pseudonocardiales</taxon>
        <taxon>Pseudonocardiaceae</taxon>
        <taxon>Amycolatopsis</taxon>
    </lineage>
</organism>
<dbReference type="InterPro" id="IPR001128">
    <property type="entry name" value="Cyt_P450"/>
</dbReference>
<evidence type="ECO:0000313" key="2">
    <source>
        <dbReference type="EMBL" id="MEA5366157.1"/>
    </source>
</evidence>
<dbReference type="Gene3D" id="1.10.630.10">
    <property type="entry name" value="Cytochrome P450"/>
    <property type="match status" value="1"/>
</dbReference>
<dbReference type="InterPro" id="IPR002397">
    <property type="entry name" value="Cyt_P450_B"/>
</dbReference>
<protein>
    <submittedName>
        <fullName evidence="2">Cytochrome P450</fullName>
    </submittedName>
</protein>
<dbReference type="Pfam" id="PF00067">
    <property type="entry name" value="p450"/>
    <property type="match status" value="1"/>
</dbReference>